<dbReference type="CDD" id="cd23263">
    <property type="entry name" value="beta-trefoil_MIR"/>
    <property type="match status" value="1"/>
</dbReference>
<evidence type="ECO:0000256" key="10">
    <source>
        <dbReference type="ARBA" id="ARBA00023170"/>
    </source>
</evidence>
<evidence type="ECO:0000256" key="1">
    <source>
        <dbReference type="ARBA" id="ARBA00004477"/>
    </source>
</evidence>
<dbReference type="InterPro" id="IPR013662">
    <property type="entry name" value="RIH_assoc-dom"/>
</dbReference>
<proteinExistence type="inferred from homology"/>
<feature type="domain" description="MIR" evidence="15">
    <location>
        <begin position="384"/>
        <end position="435"/>
    </location>
</feature>
<dbReference type="Pfam" id="PF02815">
    <property type="entry name" value="MIR"/>
    <property type="match status" value="1"/>
</dbReference>
<evidence type="ECO:0000256" key="11">
    <source>
        <dbReference type="ARBA" id="ARBA00023286"/>
    </source>
</evidence>
<dbReference type="Gene3D" id="2.80.10.50">
    <property type="match status" value="2"/>
</dbReference>
<dbReference type="InterPro" id="IPR016093">
    <property type="entry name" value="MIR_motif"/>
</dbReference>
<keyword evidence="4 14" id="KW-0812">Transmembrane</keyword>
<dbReference type="PANTHER" id="PTHR13715:SF99">
    <property type="entry name" value="INOSITOL 1,4,5-TRISPHOSPHATE RECEPTOR-LIKE PROTEIN A"/>
    <property type="match status" value="1"/>
</dbReference>
<evidence type="ECO:0000256" key="7">
    <source>
        <dbReference type="ARBA" id="ARBA00022989"/>
    </source>
</evidence>
<dbReference type="InterPro" id="IPR015925">
    <property type="entry name" value="Ryanodine_IP3_receptor"/>
</dbReference>
<accession>A0CY56</accession>
<feature type="transmembrane region" description="Helical" evidence="14">
    <location>
        <begin position="2710"/>
        <end position="2730"/>
    </location>
</feature>
<keyword evidence="3" id="KW-0813">Transport</keyword>
<evidence type="ECO:0000256" key="8">
    <source>
        <dbReference type="ARBA" id="ARBA00023065"/>
    </source>
</evidence>
<feature type="region of interest" description="Disordered" evidence="13">
    <location>
        <begin position="2282"/>
        <end position="2307"/>
    </location>
</feature>
<comment type="similarity">
    <text evidence="2">Belongs to the InsP3 receptor family.</text>
</comment>
<keyword evidence="8" id="KW-0406">Ion transport</keyword>
<feature type="region of interest" description="Disordered" evidence="13">
    <location>
        <begin position="1041"/>
        <end position="1064"/>
    </location>
</feature>
<keyword evidence="12" id="KW-0407">Ion channel</keyword>
<evidence type="ECO:0000256" key="6">
    <source>
        <dbReference type="ARBA" id="ARBA00022824"/>
    </source>
</evidence>
<organism evidence="16 17">
    <name type="scientific">Paramecium tetraurelia</name>
    <dbReference type="NCBI Taxonomy" id="5888"/>
    <lineage>
        <taxon>Eukaryota</taxon>
        <taxon>Sar</taxon>
        <taxon>Alveolata</taxon>
        <taxon>Ciliophora</taxon>
        <taxon>Intramacronucleata</taxon>
        <taxon>Oligohymenophorea</taxon>
        <taxon>Peniculida</taxon>
        <taxon>Parameciidae</taxon>
        <taxon>Paramecium</taxon>
    </lineage>
</organism>
<dbReference type="GeneID" id="5028905"/>
<dbReference type="eggNOG" id="KOG3533">
    <property type="taxonomic scope" value="Eukaryota"/>
</dbReference>
<evidence type="ECO:0000256" key="13">
    <source>
        <dbReference type="SAM" id="MobiDB-lite"/>
    </source>
</evidence>
<dbReference type="GO" id="GO:0005220">
    <property type="term" value="F:inositol 1,4,5-trisphosphate-gated calcium channel activity"/>
    <property type="evidence" value="ECO:0007669"/>
    <property type="project" value="InterPro"/>
</dbReference>
<evidence type="ECO:0000256" key="3">
    <source>
        <dbReference type="ARBA" id="ARBA00022448"/>
    </source>
</evidence>
<reference evidence="16 17" key="1">
    <citation type="journal article" date="2006" name="Nature">
        <title>Global trends of whole-genome duplications revealed by the ciliate Paramecium tetraurelia.</title>
        <authorList>
            <consortium name="Genoscope"/>
            <person name="Aury J.-M."/>
            <person name="Jaillon O."/>
            <person name="Duret L."/>
            <person name="Noel B."/>
            <person name="Jubin C."/>
            <person name="Porcel B.M."/>
            <person name="Segurens B."/>
            <person name="Daubin V."/>
            <person name="Anthouard V."/>
            <person name="Aiach N."/>
            <person name="Arnaiz O."/>
            <person name="Billaut A."/>
            <person name="Beisson J."/>
            <person name="Blanc I."/>
            <person name="Bouhouche K."/>
            <person name="Camara F."/>
            <person name="Duharcourt S."/>
            <person name="Guigo R."/>
            <person name="Gogendeau D."/>
            <person name="Katinka M."/>
            <person name="Keller A.-M."/>
            <person name="Kissmehl R."/>
            <person name="Klotz C."/>
            <person name="Koll F."/>
            <person name="Le Moue A."/>
            <person name="Lepere C."/>
            <person name="Malinsky S."/>
            <person name="Nowacki M."/>
            <person name="Nowak J.K."/>
            <person name="Plattner H."/>
            <person name="Poulain J."/>
            <person name="Ruiz F."/>
            <person name="Serrano V."/>
            <person name="Zagulski M."/>
            <person name="Dessen P."/>
            <person name="Betermier M."/>
            <person name="Weissenbach J."/>
            <person name="Scarpelli C."/>
            <person name="Schachter V."/>
            <person name="Sperling L."/>
            <person name="Meyer E."/>
            <person name="Cohen J."/>
            <person name="Wincker P."/>
        </authorList>
    </citation>
    <scope>NUCLEOTIDE SEQUENCE [LARGE SCALE GENOMIC DNA]</scope>
    <source>
        <strain evidence="16 17">Stock d4-2</strain>
    </source>
</reference>
<evidence type="ECO:0000256" key="9">
    <source>
        <dbReference type="ARBA" id="ARBA00023136"/>
    </source>
</evidence>
<protein>
    <recommendedName>
        <fullName evidence="15">MIR domain-containing protein</fullName>
    </recommendedName>
</protein>
<dbReference type="STRING" id="5888.A0CY56"/>
<feature type="transmembrane region" description="Helical" evidence="14">
    <location>
        <begin position="2665"/>
        <end position="2686"/>
    </location>
</feature>
<keyword evidence="10" id="KW-0675">Receptor</keyword>
<keyword evidence="11" id="KW-1071">Ligand-gated ion channel</keyword>
<keyword evidence="9 14" id="KW-0472">Membrane</keyword>
<keyword evidence="6" id="KW-0256">Endoplasmic reticulum</keyword>
<dbReference type="EMBL" id="CT868208">
    <property type="protein sequence ID" value="CAK75723.1"/>
    <property type="molecule type" value="Genomic_DNA"/>
</dbReference>
<evidence type="ECO:0000256" key="12">
    <source>
        <dbReference type="ARBA" id="ARBA00023303"/>
    </source>
</evidence>
<dbReference type="HOGENOM" id="CLU_000207_0_0_1"/>
<dbReference type="SUPFAM" id="SSF100909">
    <property type="entry name" value="IP3 receptor type 1 binding core, domain 2"/>
    <property type="match status" value="2"/>
</dbReference>
<dbReference type="InParanoid" id="A0CY56"/>
<dbReference type="Pfam" id="PF01365">
    <property type="entry name" value="RYDR_ITPR"/>
    <property type="match status" value="2"/>
</dbReference>
<dbReference type="OrthoDB" id="76898at2759"/>
<dbReference type="PANTHER" id="PTHR13715">
    <property type="entry name" value="RYANODINE RECEPTOR AND IP3 RECEPTOR"/>
    <property type="match status" value="1"/>
</dbReference>
<dbReference type="OMA" id="LEMINEW"/>
<evidence type="ECO:0000259" key="15">
    <source>
        <dbReference type="SMART" id="SM00472"/>
    </source>
</evidence>
<dbReference type="InterPro" id="IPR035910">
    <property type="entry name" value="RyR/IP3R_RIH_dom_sf"/>
</dbReference>
<evidence type="ECO:0000256" key="4">
    <source>
        <dbReference type="ARBA" id="ARBA00022692"/>
    </source>
</evidence>
<sequence length="3017" mass="352407">MSNKGESLKFGQVISISPLANQSLFVYSDGLVKTDAKVIVEKQDQLVEISPDIMAAGSLYYYSLYRIYPDFITTKLQMAINFKEETMQDDNSKKMQKLKDLQTKVQIQTQQQIIADYKSNIDVSTKYKDKPLSFNNLIQFMHVATNRFLSLSSKEAKDEKENFRLELVEYPSSKTVFQLQPAFVHQKESNSEVYAGDSVYIMCDHIYLGIKPKLRATLKYGVMDTYEYLQDRSIYAVPNLKLLKKMTDQLAQQQDVLEITPTIQKFQKVASLAKGQSIRRQTTLKQEEEVKPVGQTSEVNISLEHQSPWVLTVFCNQNDNEQIISFNDVIWIHHIEENSLLTLGRNQDNELIITFQKQSNEQQSEFNGDSNGMFQIENEDLNKGGLVEWGQSLRLRHFILGKYLAINYEPIKSGQLLLYLSDQPTPNTLFQFLAVPTMGSNTVSQKYVTKDAFMKMKAVGKSSQWVHLEQKKILQANSKYKDTVVEEDKSVIVIRLTDNTEDDDVLKLYKANYSDVLETNFLITGFPVLRRGLTKLKSNKDMTKEAQKQQMIKTYKKLTTTIEKLEKFCKNSLINTQLDIKNTKVAILQRQKILREQYFIDLLIEIMKQITNEDELRQYSEYQLAQHKAALEKQTKTTLAVSQRSHIGSDISPLRAKDSQINSLNQIAVGRSAASQLVSSHQIQSQQRTQARKKKMEMAFLSEKMSVLKVIYRLLRSICQDNPENQFYIYKLFPNFLYQIKYFKEATDCIITVLSGNEQILINLCDHIKLNEKLKARQQVDSDESQLSDEMDIQFNSSADEKKNILLYYKNLTEDSQGQRNIQYLQFFRCICRLNDQSISVNQEMIFKFIKQNENFKGSLFMPIIIESTKMKICVDQTQIAYITSIKDPLIQNYLIEQLFLYADLAYQRNFLWKSYLERIFPTQFVFNQIFDEDKDQSKQSLGNSDQVFDKSMQINYKSAFCNMAITIFVDHEPFNKAIVPNLCRLYTETKPISKSVQSTNKLTKLASTYTPLVDKTFKFLNDLYDQINLDLDYKKEQARTKGQLINQDPDDKKRQARTKDQQNDQDSFINPLVLDITKLISIMIRFDMLKIMKKEELYVNIVPKLISLLEYDKNNMLYSYILKSVRESKIKKATEGINLNVIGKVTAQSQFTKLAKDLASSILGIPPKQQGSLEDEFSDYDTTVIARNPIVSSLISIITYMDTLGVQETNSKNQSQQQIQNNFEIEIQKEVCGILLYFQDQRQDFYVSNFIQFYKNFTNKFQQFSWNNTLLKDKFLKDLESELVQALPPFLKTGIEAIDKQAQTSIEAIYKSNDMNELIGVGNLLAQQKKFQIQNPQLTETMDLDKLTCGESQAELQLLPTLIVTFFVTNDFGLQNELIELMRRSFSQVSEMMYHLNRIELLFDKVEIGCYQFLEVSIQELKVITECSEVWLVDFLASPQGEVKEIQKILKILADLQLLLKQGTSIDHKSRVINGTDQISVSRQKIFNFLNAYEPLLNFIRDTQQQLVKVLDDPFYSMETKSYVIQLLKALFALLTDFCDKNDENQKIMHKNASLFMDELQHDYGQMNLLSAIYRDNKQLCQKIDEILLKKIKSFIYAYGRQARFLHLYKNIQTYKNNPIIEVQTKVLQLFIPQHISTEDYTDINEFYLYGEFKAIDGRKVLEFTFERSLETKLSDQPFLYHSEILQVLLATIIGEESFKINSPKLKKLFKLHYLLELLLQPDDFLSEEANILEGLVDVNLGMVNGIKHIKPQIIEMANLLYVNNKVTDLYLFIKEQHKFTEFFAQEKGRLVKIQSLQGDFDQYLQYFFDYVIVLMKYYSKKVITKDSGSEYRERSDYMELKDIMNIILGMCNTLIQHKLKVNQYNNLVEFVHSLDEQTLTDNAGQISQSLQQQEFAKPQVEEENQTIFTQKKKDSPLIHNDKDEKLKRTNNKTDIDQLNQEIVDWNTKKAWEKFLEECQSLQSTKKTQSIEMRILSQTFQEVHKFIPDAMIKELGLQNFCFKDFLKKLIRFIEVGIINKANKSNLIYTLQLLEDILDSKEDLEKIQNEFDSCQATRMFLNLLADFQVYPFDDDLLIQLFKFALKLSKNGNQRIQTTVFNYFSNFEKSEMIFLKMNQIIYEVINENKKTQQVLMQQKSQKDKDQHQKQLYLSSIQEQQNEDESTSKEAQDARRSKMSILIYLLKYFQLICEGHNLQIQNYLRQQYNSRNNYNIVQAMVELLCAFENDLQRDSFEVIMNTLETLTELVQGPCSQNQQDIIDSLFLDVASNYLNMHIESKKKKDQDGVQEKEEHSIRERSNSLQSKSTAKAGAKVKTIQIDRWMLERLKYKCMVLVSSLLELNSDTNAIKRILRSLPINVLKKNLIIIYKKHQKMYKKLGYNKESLGHLEENPHDSTKPPEYHELILETGFLIYFLINHYANLDTKEIDPATRDELEEIKESQKNSDKEDPWAQLQNSLIGQLASLVFSLVGGILEMINEWREYAQQQLMKQFKGKESAEEEEKRKAAKKLAAQQLFNDSITFFQKNSATVEVIREQQIEKIIFYKLSFCNYLPQETKTEFHETVDRDSTNSKVSALVENMPNFMDVAKHEEELTQFFNQNKFVALFAKYVILWKDLCFLLTLVLNVFIVLSYYEGDSDDPDQRFYDRLNSPKFLKMLSVEETMSIFRYCGIGMIVCSCFVVSFFILKKGPLYVKEAWNQSKDLIKEDQIWIIRFFLKLYMVGFCLVKVLLNIDMIYYLAYGVLAFIATLVHPFFFAFHLSEVVLRYPTLRNIIKSFWEPKVALGLTFILVLLMNYYFTLMAYLLFYDIYTNGKCDSLLVCFLSTFDYAFKNNGGIGGWFDGNFPQDPANYSYGRFFFDQLNNILIQMISIQIFSGIIIDTFGELREQQLAKEDDKENICFICGLDREIFDMKSDDGFNKHIKQSHYMWNYVFYMAYMDNKNKSEYNGIETYIANKRKNQDNSWFPIGQSLELQEELEDQQMIEERKIQSLQLRIDGIKQQSEKVLQILNDIQEQVGQ</sequence>
<evidence type="ECO:0000256" key="2">
    <source>
        <dbReference type="ARBA" id="ARBA00009453"/>
    </source>
</evidence>
<dbReference type="KEGG" id="ptm:GSPATT00011355001"/>
<feature type="transmembrane region" description="Helical" evidence="14">
    <location>
        <begin position="2616"/>
        <end position="2633"/>
    </location>
</feature>
<feature type="compositionally biased region" description="Basic and acidic residues" evidence="13">
    <location>
        <begin position="2282"/>
        <end position="2299"/>
    </location>
</feature>
<dbReference type="InterPro" id="IPR000699">
    <property type="entry name" value="RIH_dom"/>
</dbReference>
<dbReference type="GO" id="GO:0005789">
    <property type="term" value="C:endoplasmic reticulum membrane"/>
    <property type="evidence" value="ECO:0007669"/>
    <property type="project" value="UniProtKB-SubCell"/>
</dbReference>
<gene>
    <name evidence="16" type="ORF">GSPATT00011355001</name>
</gene>
<name>A0CY56_PARTE</name>
<evidence type="ECO:0000256" key="14">
    <source>
        <dbReference type="SAM" id="Phobius"/>
    </source>
</evidence>
<feature type="domain" description="MIR" evidence="15">
    <location>
        <begin position="129"/>
        <end position="182"/>
    </location>
</feature>
<comment type="subcellular location">
    <subcellularLocation>
        <location evidence="1">Endoplasmic reticulum membrane</location>
        <topology evidence="1">Multi-pass membrane protein</topology>
    </subcellularLocation>
</comment>
<dbReference type="PRINTS" id="PR00779">
    <property type="entry name" value="INSP3RECEPTR"/>
</dbReference>
<evidence type="ECO:0000313" key="16">
    <source>
        <dbReference type="EMBL" id="CAK75723.1"/>
    </source>
</evidence>
<keyword evidence="7 14" id="KW-1133">Transmembrane helix</keyword>
<keyword evidence="5" id="KW-0677">Repeat</keyword>
<dbReference type="Pfam" id="PF08454">
    <property type="entry name" value="RIH_assoc"/>
    <property type="match status" value="1"/>
</dbReference>
<feature type="transmembrane region" description="Helical" evidence="14">
    <location>
        <begin position="2736"/>
        <end position="2760"/>
    </location>
</feature>
<feature type="compositionally biased region" description="Basic and acidic residues" evidence="13">
    <location>
        <begin position="1050"/>
        <end position="1063"/>
    </location>
</feature>
<dbReference type="SMART" id="SM00472">
    <property type="entry name" value="MIR"/>
    <property type="match status" value="2"/>
</dbReference>
<dbReference type="Proteomes" id="UP000000600">
    <property type="component" value="Unassembled WGS sequence"/>
</dbReference>
<feature type="transmembrane region" description="Helical" evidence="14">
    <location>
        <begin position="2781"/>
        <end position="2805"/>
    </location>
</feature>
<dbReference type="RefSeq" id="XP_001443120.1">
    <property type="nucleotide sequence ID" value="XM_001443083.1"/>
</dbReference>
<evidence type="ECO:0000313" key="17">
    <source>
        <dbReference type="Proteomes" id="UP000000600"/>
    </source>
</evidence>
<evidence type="ECO:0000256" key="5">
    <source>
        <dbReference type="ARBA" id="ARBA00022737"/>
    </source>
</evidence>
<dbReference type="InterPro" id="IPR036300">
    <property type="entry name" value="MIR_dom_sf"/>
</dbReference>
<keyword evidence="17" id="KW-1185">Reference proteome</keyword>
<dbReference type="InterPro" id="IPR000493">
    <property type="entry name" value="InsP3_rcpt"/>
</dbReference>
<dbReference type="SUPFAM" id="SSF82109">
    <property type="entry name" value="MIR domain"/>
    <property type="match status" value="2"/>
</dbReference>
<dbReference type="GO" id="GO:0070679">
    <property type="term" value="F:inositol 1,4,5 trisphosphate binding"/>
    <property type="evidence" value="ECO:0007669"/>
    <property type="project" value="InterPro"/>
</dbReference>